<comment type="caution">
    <text evidence="4">The sequence shown here is derived from an EMBL/GenBank/DDBJ whole genome shotgun (WGS) entry which is preliminary data.</text>
</comment>
<feature type="domain" description="AB hydrolase-1" evidence="3">
    <location>
        <begin position="101"/>
        <end position="324"/>
    </location>
</feature>
<evidence type="ECO:0000313" key="5">
    <source>
        <dbReference type="Proteomes" id="UP000311713"/>
    </source>
</evidence>
<evidence type="ECO:0000256" key="2">
    <source>
        <dbReference type="SAM" id="MobiDB-lite"/>
    </source>
</evidence>
<proteinExistence type="predicted"/>
<dbReference type="Pfam" id="PF00561">
    <property type="entry name" value="Abhydrolase_1"/>
    <property type="match status" value="1"/>
</dbReference>
<accession>A0A5C4V737</accession>
<dbReference type="InterPro" id="IPR000073">
    <property type="entry name" value="AB_hydrolase_1"/>
</dbReference>
<keyword evidence="1 4" id="KW-0378">Hydrolase</keyword>
<organism evidence="4 5">
    <name type="scientific">Streptomyces sedi</name>
    <dbReference type="NCBI Taxonomy" id="555059"/>
    <lineage>
        <taxon>Bacteria</taxon>
        <taxon>Bacillati</taxon>
        <taxon>Actinomycetota</taxon>
        <taxon>Actinomycetes</taxon>
        <taxon>Kitasatosporales</taxon>
        <taxon>Streptomycetaceae</taxon>
        <taxon>Streptomyces</taxon>
    </lineage>
</organism>
<dbReference type="Proteomes" id="UP000311713">
    <property type="component" value="Unassembled WGS sequence"/>
</dbReference>
<keyword evidence="5" id="KW-1185">Reference proteome</keyword>
<protein>
    <submittedName>
        <fullName evidence="4">Alpha/beta fold hydrolase</fullName>
    </submittedName>
</protein>
<dbReference type="InterPro" id="IPR029058">
    <property type="entry name" value="AB_hydrolase_fold"/>
</dbReference>
<dbReference type="PRINTS" id="PR00111">
    <property type="entry name" value="ABHYDROLASE"/>
</dbReference>
<dbReference type="PANTHER" id="PTHR43798">
    <property type="entry name" value="MONOACYLGLYCEROL LIPASE"/>
    <property type="match status" value="1"/>
</dbReference>
<dbReference type="GO" id="GO:0016020">
    <property type="term" value="C:membrane"/>
    <property type="evidence" value="ECO:0007669"/>
    <property type="project" value="TreeGrafter"/>
</dbReference>
<dbReference type="PANTHER" id="PTHR43798:SF31">
    <property type="entry name" value="AB HYDROLASE SUPERFAMILY PROTEIN YCLE"/>
    <property type="match status" value="1"/>
</dbReference>
<evidence type="ECO:0000256" key="1">
    <source>
        <dbReference type="ARBA" id="ARBA00022801"/>
    </source>
</evidence>
<dbReference type="SUPFAM" id="SSF53474">
    <property type="entry name" value="alpha/beta-Hydrolases"/>
    <property type="match status" value="1"/>
</dbReference>
<reference evidence="4 5" key="1">
    <citation type="submission" date="2019-06" db="EMBL/GenBank/DDBJ databases">
        <title>Draft genome of Streptomyces sedi sp. JCM16909.</title>
        <authorList>
            <person name="Klykleung N."/>
            <person name="Tanasupawat S."/>
            <person name="Kudo T."/>
            <person name="Yuki M."/>
            <person name="Ohkuma M."/>
        </authorList>
    </citation>
    <scope>NUCLEOTIDE SEQUENCE [LARGE SCALE GENOMIC DNA]</scope>
    <source>
        <strain evidence="4 5">JCM 16909</strain>
    </source>
</reference>
<dbReference type="GO" id="GO:0016787">
    <property type="term" value="F:hydrolase activity"/>
    <property type="evidence" value="ECO:0007669"/>
    <property type="project" value="UniProtKB-KW"/>
</dbReference>
<gene>
    <name evidence="4" type="ORF">FH715_09285</name>
</gene>
<dbReference type="Gene3D" id="3.40.50.1820">
    <property type="entry name" value="alpha/beta hydrolase"/>
    <property type="match status" value="1"/>
</dbReference>
<dbReference type="OrthoDB" id="495620at2"/>
<evidence type="ECO:0000313" key="4">
    <source>
        <dbReference type="EMBL" id="TNM31724.1"/>
    </source>
</evidence>
<feature type="compositionally biased region" description="Low complexity" evidence="2">
    <location>
        <begin position="8"/>
        <end position="22"/>
    </location>
</feature>
<dbReference type="EMBL" id="VDGT01000005">
    <property type="protein sequence ID" value="TNM31724.1"/>
    <property type="molecule type" value="Genomic_DNA"/>
</dbReference>
<dbReference type="InterPro" id="IPR050266">
    <property type="entry name" value="AB_hydrolase_sf"/>
</dbReference>
<name>A0A5C4V737_9ACTN</name>
<sequence length="342" mass="36715">MCGWWSGATRRLPTPSSTTRATFRPFQPGGSPFAPPTGGADDGFRRVRRVRRRVRQRRASTGPSTAVTFSGTSGAVSGSVERWLPVTSTSHLAHDAAGDGPALLLLHSTVCDRRMWDPQWRILVDAGFRVVRCDFRGHGDSPAADRPYRDAEDVRDLLDALGIAETAVVGACFGGGVALEVAARWPDRVGALVLLNAAPPLTERSTALAGFEARSAGLLDSGAVAEAVELNVATWLGPEADGNTRAMVRLMQRHTLDVRLAAEQFPRPPADHRLTGIKARALAVSGGHDLPDFRETAAELARLLPQARHEELDWAGHLPSLERPAVVARLLVAFLREAETGG</sequence>
<dbReference type="AlphaFoldDB" id="A0A5C4V737"/>
<feature type="region of interest" description="Disordered" evidence="2">
    <location>
        <begin position="1"/>
        <end position="43"/>
    </location>
</feature>
<evidence type="ECO:0000259" key="3">
    <source>
        <dbReference type="Pfam" id="PF00561"/>
    </source>
</evidence>